<accession>A0A1R3VBM3</accession>
<dbReference type="CDD" id="cd12797">
    <property type="entry name" value="M23_peptidase"/>
    <property type="match status" value="1"/>
</dbReference>
<reference evidence="4" key="1">
    <citation type="submission" date="2017-01" db="EMBL/GenBank/DDBJ databases">
        <authorList>
            <person name="Brunel B."/>
        </authorList>
    </citation>
    <scope>NUCLEOTIDE SEQUENCE [LARGE SCALE GENOMIC DNA]</scope>
</reference>
<dbReference type="SUPFAM" id="SSF51261">
    <property type="entry name" value="Duplicated hybrid motif"/>
    <property type="match status" value="1"/>
</dbReference>
<feature type="chain" id="PRO_5010181656" description="M23ase beta-sheet core domain-containing protein" evidence="1">
    <location>
        <begin position="32"/>
        <end position="701"/>
    </location>
</feature>
<dbReference type="STRING" id="1631249.BQ8794_320100"/>
<evidence type="ECO:0000259" key="2">
    <source>
        <dbReference type="Pfam" id="PF01551"/>
    </source>
</evidence>
<evidence type="ECO:0000313" key="4">
    <source>
        <dbReference type="Proteomes" id="UP000188388"/>
    </source>
</evidence>
<dbReference type="EMBL" id="FTPD01000026">
    <property type="protein sequence ID" value="SIT57278.1"/>
    <property type="molecule type" value="Genomic_DNA"/>
</dbReference>
<keyword evidence="4" id="KW-1185">Reference proteome</keyword>
<dbReference type="InterPro" id="IPR016047">
    <property type="entry name" value="M23ase_b-sheet_dom"/>
</dbReference>
<sequence>MATGSRLPLKLLILLGAVAAANLLPKHPAEAQELTYFAPGDILPKTVGGIGSRAVTFPDWIFPMEVGSGTGLHAYIGTQLSTYHGLSWSNDPKLFNYPHRDNQCEPRAWKVQACPSGIGHQGVDIRANDNSDKKWNVIAVEGGVVTSITSNTTVSIKNGTHTVQYLHMHPNSIRDAGIDEGDVVVKGQVLGKVSCFMSGSCSTSRHLHFHAYTGTVGEGRLYHVYPSLIAAYRRAWGLPDGVQNGELTRDSIRETGVPGPRPQPVVVPQTSCAGIQLGDAPSGVDRNAFSSLWLHNCSVMGLVADNVTGARSFVYYRPKAAVKDVVAVEPMLFTGVNEAGNVRGQAKHYSSRCGVAVFDVFGKSFEENGNPVIELTGKRPQRDPTCATTGSVDEVLRFTYIERVSPSNAPVSHVVPNDRITLSEKTRNFLAITFYPDGEGVIRLLPYFAGFPGLAREGGLTDSKGGLIPSVQTDEAGAAISWVWIKKRARFTDGLRIKPRTVAHSMAGVDPAACDSQMRPTPGGIEAAGEVPARDACNRVANYLRGYVGFANGRDFASDYFGRRVNVDEELNLAELDVAWNWMRTMYSHESGRPAVLTRSAFERGLKFGDDYIASFYDGIPDAVKSVEFYQDPCNFAQPDCVTPIAGVRVEPATAEEDHLRDTAEPDQIEELFRLFSGVSARLKKLENAVGVPLSSDERPN</sequence>
<dbReference type="Proteomes" id="UP000188388">
    <property type="component" value="Unassembled WGS sequence"/>
</dbReference>
<keyword evidence="1" id="KW-0732">Signal</keyword>
<dbReference type="Gene3D" id="2.70.70.10">
    <property type="entry name" value="Glucose Permease (Domain IIA)"/>
    <property type="match status" value="1"/>
</dbReference>
<dbReference type="Pfam" id="PF01551">
    <property type="entry name" value="Peptidase_M23"/>
    <property type="match status" value="1"/>
</dbReference>
<dbReference type="AlphaFoldDB" id="A0A1R3VBM3"/>
<evidence type="ECO:0000256" key="1">
    <source>
        <dbReference type="SAM" id="SignalP"/>
    </source>
</evidence>
<proteinExistence type="predicted"/>
<name>A0A1R3VBM3_9HYPH</name>
<protein>
    <recommendedName>
        <fullName evidence="2">M23ase beta-sheet core domain-containing protein</fullName>
    </recommendedName>
</protein>
<feature type="domain" description="M23ase beta-sheet core" evidence="2">
    <location>
        <begin position="120"/>
        <end position="213"/>
    </location>
</feature>
<evidence type="ECO:0000313" key="3">
    <source>
        <dbReference type="EMBL" id="SIT57278.1"/>
    </source>
</evidence>
<organism evidence="3 4">
    <name type="scientific">Mesorhizobium prunaredense</name>
    <dbReference type="NCBI Taxonomy" id="1631249"/>
    <lineage>
        <taxon>Bacteria</taxon>
        <taxon>Pseudomonadati</taxon>
        <taxon>Pseudomonadota</taxon>
        <taxon>Alphaproteobacteria</taxon>
        <taxon>Hyphomicrobiales</taxon>
        <taxon>Phyllobacteriaceae</taxon>
        <taxon>Mesorhizobium</taxon>
    </lineage>
</organism>
<dbReference type="InterPro" id="IPR011055">
    <property type="entry name" value="Dup_hybrid_motif"/>
</dbReference>
<feature type="signal peptide" evidence="1">
    <location>
        <begin position="1"/>
        <end position="31"/>
    </location>
</feature>
<gene>
    <name evidence="3" type="ORF">BQ8794_320100</name>
</gene>
<dbReference type="RefSeq" id="WP_077380582.1">
    <property type="nucleotide sequence ID" value="NZ_FTPD01000026.1"/>
</dbReference>